<reference evidence="2 3" key="1">
    <citation type="journal article" date="2016" name="Mol. Biol. Evol.">
        <title>Comparative Genomics of Early-Diverging Mushroom-Forming Fungi Provides Insights into the Origins of Lignocellulose Decay Capabilities.</title>
        <authorList>
            <person name="Nagy L.G."/>
            <person name="Riley R."/>
            <person name="Tritt A."/>
            <person name="Adam C."/>
            <person name="Daum C."/>
            <person name="Floudas D."/>
            <person name="Sun H."/>
            <person name="Yadav J.S."/>
            <person name="Pangilinan J."/>
            <person name="Larsson K.H."/>
            <person name="Matsuura K."/>
            <person name="Barry K."/>
            <person name="Labutti K."/>
            <person name="Kuo R."/>
            <person name="Ohm R.A."/>
            <person name="Bhattacharya S.S."/>
            <person name="Shirouzu T."/>
            <person name="Yoshinaga Y."/>
            <person name="Martin F.M."/>
            <person name="Grigoriev I.V."/>
            <person name="Hibbett D.S."/>
        </authorList>
    </citation>
    <scope>NUCLEOTIDE SEQUENCE [LARGE SCALE GENOMIC DNA]</scope>
    <source>
        <strain evidence="2 3">93-53</strain>
    </source>
</reference>
<dbReference type="Pfam" id="PF20174">
    <property type="entry name" value="DUF6540"/>
    <property type="match status" value="1"/>
</dbReference>
<keyword evidence="3" id="KW-1185">Reference proteome</keyword>
<accession>A0A165FEX9</accession>
<dbReference type="InParanoid" id="A0A165FEX9"/>
<dbReference type="RefSeq" id="XP_040766607.1">
    <property type="nucleotide sequence ID" value="XM_040905587.1"/>
</dbReference>
<feature type="region of interest" description="Disordered" evidence="1">
    <location>
        <begin position="1"/>
        <end position="31"/>
    </location>
</feature>
<organism evidence="2 3">
    <name type="scientific">Laetiporus sulphureus 93-53</name>
    <dbReference type="NCBI Taxonomy" id="1314785"/>
    <lineage>
        <taxon>Eukaryota</taxon>
        <taxon>Fungi</taxon>
        <taxon>Dikarya</taxon>
        <taxon>Basidiomycota</taxon>
        <taxon>Agaricomycotina</taxon>
        <taxon>Agaricomycetes</taxon>
        <taxon>Polyporales</taxon>
        <taxon>Laetiporus</taxon>
    </lineage>
</organism>
<dbReference type="EMBL" id="KV427613">
    <property type="protein sequence ID" value="KZT08867.1"/>
    <property type="molecule type" value="Genomic_DNA"/>
</dbReference>
<name>A0A165FEX9_9APHY</name>
<evidence type="ECO:0000313" key="3">
    <source>
        <dbReference type="Proteomes" id="UP000076871"/>
    </source>
</evidence>
<gene>
    <name evidence="2" type="ORF">LAESUDRAFT_675350</name>
</gene>
<dbReference type="Proteomes" id="UP000076871">
    <property type="component" value="Unassembled WGS sequence"/>
</dbReference>
<protein>
    <submittedName>
        <fullName evidence="2">Uncharacterized protein</fullName>
    </submittedName>
</protein>
<evidence type="ECO:0000256" key="1">
    <source>
        <dbReference type="SAM" id="MobiDB-lite"/>
    </source>
</evidence>
<dbReference type="OrthoDB" id="3016366at2759"/>
<dbReference type="GeneID" id="63822617"/>
<dbReference type="InterPro" id="IPR046670">
    <property type="entry name" value="DUF6540"/>
</dbReference>
<sequence>MLSQSPGPSGHDALPDVTHQPCSEGAVAPPGGSITDPLLEEEFLRAHEWLRDRLVPNDIYAALSVANAPGKFHWSIFLCESNGFGHKFHAATDGVPDGQWRYECAPWSAWNDSRVVAFFPMGEMPQGLDHTHLNEYLQTIPMEVPSIDRLCEPRFTCRVWFKAAVRLLNDVEMFVRCSDVDGLEMQLANRATAAQFSDGIKLLVQSCARPWP</sequence>
<evidence type="ECO:0000313" key="2">
    <source>
        <dbReference type="EMBL" id="KZT08867.1"/>
    </source>
</evidence>
<proteinExistence type="predicted"/>
<dbReference type="AlphaFoldDB" id="A0A165FEX9"/>